<dbReference type="SUPFAM" id="SSF52540">
    <property type="entry name" value="P-loop containing nucleoside triphosphate hydrolases"/>
    <property type="match status" value="2"/>
</dbReference>
<dbReference type="PANTHER" id="PTHR43834:SF6">
    <property type="entry name" value="GTPASE DER"/>
    <property type="match status" value="1"/>
</dbReference>
<comment type="subunit">
    <text evidence="8">Associates with the 50S ribosomal subunit.</text>
</comment>
<evidence type="ECO:0000256" key="6">
    <source>
        <dbReference type="ARBA" id="ARBA00023134"/>
    </source>
</evidence>
<dbReference type="PRINTS" id="PR00326">
    <property type="entry name" value="GTP1OBG"/>
</dbReference>
<evidence type="ECO:0000256" key="2">
    <source>
        <dbReference type="ARBA" id="ARBA00020953"/>
    </source>
</evidence>
<dbReference type="PIRSF" id="PIRSF006485">
    <property type="entry name" value="GTP-binding_EngA"/>
    <property type="match status" value="1"/>
</dbReference>
<dbReference type="InterPro" id="IPR032859">
    <property type="entry name" value="KH_dom-like"/>
</dbReference>
<evidence type="ECO:0000313" key="13">
    <source>
        <dbReference type="Proteomes" id="UP001500298"/>
    </source>
</evidence>
<name>A0ABP9D4Y4_9BACT</name>
<dbReference type="InterPro" id="IPR015946">
    <property type="entry name" value="KH_dom-like_a/b"/>
</dbReference>
<evidence type="ECO:0000256" key="9">
    <source>
        <dbReference type="PROSITE-ProRule" id="PRU01049"/>
    </source>
</evidence>
<keyword evidence="4 10" id="KW-0677">Repeat</keyword>
<dbReference type="PANTHER" id="PTHR43834">
    <property type="entry name" value="GTPASE DER"/>
    <property type="match status" value="1"/>
</dbReference>
<protein>
    <recommendedName>
        <fullName evidence="2 8">GTPase Der</fullName>
    </recommendedName>
    <alternativeName>
        <fullName evidence="7 8">GTP-binding protein EngA</fullName>
    </alternativeName>
</protein>
<dbReference type="InterPro" id="IPR031166">
    <property type="entry name" value="G_ENGA"/>
</dbReference>
<dbReference type="PROSITE" id="PS51712">
    <property type="entry name" value="G_ENGA"/>
    <property type="match status" value="1"/>
</dbReference>
<evidence type="ECO:0000313" key="12">
    <source>
        <dbReference type="EMBL" id="GAA4829985.1"/>
    </source>
</evidence>
<dbReference type="InterPro" id="IPR005225">
    <property type="entry name" value="Small_GTP-bd"/>
</dbReference>
<evidence type="ECO:0000256" key="1">
    <source>
        <dbReference type="ARBA" id="ARBA00008279"/>
    </source>
</evidence>
<proteinExistence type="inferred from homology"/>
<dbReference type="Gene3D" id="3.40.50.300">
    <property type="entry name" value="P-loop containing nucleotide triphosphate hydrolases"/>
    <property type="match status" value="2"/>
</dbReference>
<comment type="function">
    <text evidence="8 10">GTPase that plays an essential role in the late steps of ribosome biogenesis.</text>
</comment>
<dbReference type="NCBIfam" id="TIGR03594">
    <property type="entry name" value="GTPase_EngA"/>
    <property type="match status" value="1"/>
</dbReference>
<accession>A0ABP9D4Y4</accession>
<dbReference type="EMBL" id="BAABJX010000022">
    <property type="protein sequence ID" value="GAA4829985.1"/>
    <property type="molecule type" value="Genomic_DNA"/>
</dbReference>
<feature type="binding site" evidence="8">
    <location>
        <begin position="27"/>
        <end position="31"/>
    </location>
    <ligand>
        <name>GTP</name>
        <dbReference type="ChEBI" id="CHEBI:37565"/>
        <label>1</label>
    </ligand>
</feature>
<keyword evidence="3 8" id="KW-0690">Ribosome biogenesis</keyword>
<dbReference type="InterPro" id="IPR027417">
    <property type="entry name" value="P-loop_NTPase"/>
</dbReference>
<evidence type="ECO:0000256" key="5">
    <source>
        <dbReference type="ARBA" id="ARBA00022741"/>
    </source>
</evidence>
<dbReference type="Pfam" id="PF14714">
    <property type="entry name" value="KH_dom-like"/>
    <property type="match status" value="1"/>
</dbReference>
<dbReference type="NCBIfam" id="TIGR00231">
    <property type="entry name" value="small_GTP"/>
    <property type="match status" value="1"/>
</dbReference>
<evidence type="ECO:0000259" key="11">
    <source>
        <dbReference type="PROSITE" id="PS51712"/>
    </source>
</evidence>
<reference evidence="13" key="1">
    <citation type="journal article" date="2019" name="Int. J. Syst. Evol. Microbiol.">
        <title>The Global Catalogue of Microorganisms (GCM) 10K type strain sequencing project: providing services to taxonomists for standard genome sequencing and annotation.</title>
        <authorList>
            <consortium name="The Broad Institute Genomics Platform"/>
            <consortium name="The Broad Institute Genome Sequencing Center for Infectious Disease"/>
            <person name="Wu L."/>
            <person name="Ma J."/>
        </authorList>
    </citation>
    <scope>NUCLEOTIDE SEQUENCE [LARGE SCALE GENOMIC DNA]</scope>
    <source>
        <strain evidence="13">JCM 18326</strain>
    </source>
</reference>
<organism evidence="12 13">
    <name type="scientific">Algivirga pacifica</name>
    <dbReference type="NCBI Taxonomy" id="1162670"/>
    <lineage>
        <taxon>Bacteria</taxon>
        <taxon>Pseudomonadati</taxon>
        <taxon>Bacteroidota</taxon>
        <taxon>Cytophagia</taxon>
        <taxon>Cytophagales</taxon>
        <taxon>Flammeovirgaceae</taxon>
        <taxon>Algivirga</taxon>
    </lineage>
</organism>
<feature type="binding site" evidence="8">
    <location>
        <begin position="152"/>
        <end position="159"/>
    </location>
    <ligand>
        <name>GTP</name>
        <dbReference type="ChEBI" id="CHEBI:37565"/>
        <label>2</label>
    </ligand>
</feature>
<dbReference type="InterPro" id="IPR016484">
    <property type="entry name" value="GTPase_Der"/>
</dbReference>
<evidence type="ECO:0000256" key="4">
    <source>
        <dbReference type="ARBA" id="ARBA00022737"/>
    </source>
</evidence>
<evidence type="ECO:0000256" key="10">
    <source>
        <dbReference type="RuleBase" id="RU004481"/>
    </source>
</evidence>
<dbReference type="Proteomes" id="UP001500298">
    <property type="component" value="Unassembled WGS sequence"/>
</dbReference>
<keyword evidence="6 8" id="KW-0342">GTP-binding</keyword>
<dbReference type="HAMAP" id="MF_00195">
    <property type="entry name" value="GTPase_Der"/>
    <property type="match status" value="1"/>
</dbReference>
<sequence>MDNESGVTRDRHYGKVQWTNKSFNVIDTGGYVVGSEDTFETAIREQVATSLEEASVILFVVDCITGLTDLDKDFAKVLRRTNKPVYLVANKADDSEKLMMAAEFYELNMGDPYPIAATSGSGTGDLLDAVVTNFPVDVEEEAPEIPRISVIGRPNVGKSSLVNLLLNDTRSIVTDIAGTTRDAVDAHYRAFGHDFILTDTAGIRRKSRVREDIEFYSVMRSIKAIENADVCVMIVDASRGMEAQDVNIINLAHKNKKGLVIMVNKWDLIEKETNTARDFEREIRSKIPHLNFVPIIFTSVLTKQRVMKVMEKAVEVYENKRTKIPTSKLNEVMLKEIENFPPPSYRGKYIKIKYITQLPTYNPTFAFFCNFPKHIKEPYRRFLENKMREYFEFEGVTIQLIFRSK</sequence>
<comment type="similarity">
    <text evidence="1 8 9 10">Belongs to the TRAFAC class TrmE-Era-EngA-EngB-Septin-like GTPase superfamily. EngA (Der) GTPase family.</text>
</comment>
<feature type="domain" description="EngA-type G" evidence="11">
    <location>
        <begin position="146"/>
        <end position="321"/>
    </location>
</feature>
<evidence type="ECO:0000256" key="8">
    <source>
        <dbReference type="HAMAP-Rule" id="MF_00195"/>
    </source>
</evidence>
<dbReference type="CDD" id="cd01895">
    <property type="entry name" value="EngA2"/>
    <property type="match status" value="1"/>
</dbReference>
<keyword evidence="5 8" id="KW-0547">Nucleotide-binding</keyword>
<feature type="binding site" evidence="8">
    <location>
        <begin position="199"/>
        <end position="203"/>
    </location>
    <ligand>
        <name>GTP</name>
        <dbReference type="ChEBI" id="CHEBI:37565"/>
        <label>2</label>
    </ligand>
</feature>
<dbReference type="CDD" id="cd01894">
    <property type="entry name" value="EngA1"/>
    <property type="match status" value="1"/>
</dbReference>
<gene>
    <name evidence="8 12" type="primary">der</name>
    <name evidence="12" type="ORF">GCM10023331_14070</name>
</gene>
<dbReference type="InterPro" id="IPR006073">
    <property type="entry name" value="GTP-bd"/>
</dbReference>
<comment type="caution">
    <text evidence="8">Lacks conserved residue(s) required for the propagation of feature annotation.</text>
</comment>
<keyword evidence="13" id="KW-1185">Reference proteome</keyword>
<dbReference type="Pfam" id="PF01926">
    <property type="entry name" value="MMR_HSR1"/>
    <property type="match status" value="2"/>
</dbReference>
<evidence type="ECO:0000256" key="7">
    <source>
        <dbReference type="ARBA" id="ARBA00032345"/>
    </source>
</evidence>
<feature type="binding site" evidence="8">
    <location>
        <begin position="264"/>
        <end position="267"/>
    </location>
    <ligand>
        <name>GTP</name>
        <dbReference type="ChEBI" id="CHEBI:37565"/>
        <label>2</label>
    </ligand>
</feature>
<feature type="binding site" evidence="8">
    <location>
        <begin position="90"/>
        <end position="93"/>
    </location>
    <ligand>
        <name>GTP</name>
        <dbReference type="ChEBI" id="CHEBI:37565"/>
        <label>1</label>
    </ligand>
</feature>
<dbReference type="Gene3D" id="3.30.300.20">
    <property type="match status" value="1"/>
</dbReference>
<evidence type="ECO:0000256" key="3">
    <source>
        <dbReference type="ARBA" id="ARBA00022517"/>
    </source>
</evidence>
<comment type="caution">
    <text evidence="12">The sequence shown here is derived from an EMBL/GenBank/DDBJ whole genome shotgun (WGS) entry which is preliminary data.</text>
</comment>